<evidence type="ECO:0000256" key="6">
    <source>
        <dbReference type="ARBA" id="ARBA00022692"/>
    </source>
</evidence>
<feature type="transmembrane region" description="Helical" evidence="12">
    <location>
        <begin position="731"/>
        <end position="752"/>
    </location>
</feature>
<dbReference type="InterPro" id="IPR000337">
    <property type="entry name" value="GPCR_3"/>
</dbReference>
<keyword evidence="7" id="KW-0732">Signal</keyword>
<feature type="transmembrane region" description="Helical" evidence="12">
    <location>
        <begin position="652"/>
        <end position="674"/>
    </location>
</feature>
<keyword evidence="15" id="KW-1185">Reference proteome</keyword>
<evidence type="ECO:0000256" key="2">
    <source>
        <dbReference type="ARBA" id="ARBA00004196"/>
    </source>
</evidence>
<keyword evidence="6 12" id="KW-0812">Transmembrane</keyword>
<feature type="transmembrane region" description="Helical" evidence="12">
    <location>
        <begin position="548"/>
        <end position="567"/>
    </location>
</feature>
<evidence type="ECO:0000256" key="5">
    <source>
        <dbReference type="ARBA" id="ARBA00022525"/>
    </source>
</evidence>
<protein>
    <submittedName>
        <fullName evidence="14">Adhesin-like protein</fullName>
    </submittedName>
</protein>
<evidence type="ECO:0000256" key="11">
    <source>
        <dbReference type="ARBA" id="ARBA00023237"/>
    </source>
</evidence>
<evidence type="ECO:0000256" key="4">
    <source>
        <dbReference type="ARBA" id="ARBA00004613"/>
    </source>
</evidence>
<dbReference type="Pfam" id="PF00003">
    <property type="entry name" value="7tm_3"/>
    <property type="match status" value="1"/>
</dbReference>
<comment type="caution">
    <text evidence="14">The sequence shown here is derived from an EMBL/GenBank/DDBJ whole genome shotgun (WGS) entry which is preliminary data.</text>
</comment>
<dbReference type="EMBL" id="ASPP01010108">
    <property type="protein sequence ID" value="ETO23214.1"/>
    <property type="molecule type" value="Genomic_DNA"/>
</dbReference>
<gene>
    <name evidence="14" type="ORF">RFI_13967</name>
</gene>
<evidence type="ECO:0000256" key="8">
    <source>
        <dbReference type="ARBA" id="ARBA00022989"/>
    </source>
</evidence>
<evidence type="ECO:0000259" key="13">
    <source>
        <dbReference type="PROSITE" id="PS50259"/>
    </source>
</evidence>
<feature type="transmembrane region" description="Helical" evidence="12">
    <location>
        <begin position="579"/>
        <end position="599"/>
    </location>
</feature>
<evidence type="ECO:0000256" key="10">
    <source>
        <dbReference type="ARBA" id="ARBA00023180"/>
    </source>
</evidence>
<dbReference type="PANTHER" id="PTHR11319:SF35">
    <property type="entry name" value="OUTER MEMBRANE PROTEIN PMPC-RELATED"/>
    <property type="match status" value="1"/>
</dbReference>
<reference evidence="14 15" key="1">
    <citation type="journal article" date="2013" name="Curr. Biol.">
        <title>The Genome of the Foraminiferan Reticulomyxa filosa.</title>
        <authorList>
            <person name="Glockner G."/>
            <person name="Hulsmann N."/>
            <person name="Schleicher M."/>
            <person name="Noegel A.A."/>
            <person name="Eichinger L."/>
            <person name="Gallinger C."/>
            <person name="Pawlowski J."/>
            <person name="Sierra R."/>
            <person name="Euteneuer U."/>
            <person name="Pillet L."/>
            <person name="Moustafa A."/>
            <person name="Platzer M."/>
            <person name="Groth M."/>
            <person name="Szafranski K."/>
            <person name="Schliwa M."/>
        </authorList>
    </citation>
    <scope>NUCLEOTIDE SEQUENCE [LARGE SCALE GENOMIC DNA]</scope>
</reference>
<proteinExistence type="predicted"/>
<name>X6NBQ5_RETFI</name>
<dbReference type="OrthoDB" id="425344at2759"/>
<feature type="domain" description="G-protein coupled receptors family 3 profile" evidence="13">
    <location>
        <begin position="546"/>
        <end position="795"/>
    </location>
</feature>
<keyword evidence="9 12" id="KW-0472">Membrane</keyword>
<sequence>MIEIRPFGGSAMSSTMDDFIFVEDCVFTHNTGDKLGGAVFHNSGNLTFSRCTFTSNSADQGGAIGYYSPSSRLSLWDCVFEKNFASSQGGAVYIAEGNYDIINTTCRSNVAKSDGGCLYDGDGSFVCKSHQNHIFASHITQNSAQQGGGLYIHGCQFEMRNSTISENTASQTGGGAILDISSGSHHLHKITFRDNVAGSSGGAVTITGGNITLDACTIMENTAVTLAGAIHITHAAMWGLNVTLTNSSIHDNIADSGGAVAVTSSAPSSFLSGVIILWLSCLTMCFRKIWPIMVSNQLKFNNAKMEGGGVHVTDGWITDYASNFFKNTATNGGGLGCDIPLIQLSNTSFVQNTADNGGGVWLDVCPSFTFQGVNFNGNTATFSGGAIFVNDDSACKLCGANDANCKYSNNAASSGSNTGTGPQKLKLDYGTNIHSTFNQKSHVKIQGTLLDAYGQIVTQTEQTTVLSASILNADVELVGKYENTFSQGTASLDFVIVPGESFRHKKVQLNLQMLVFTSPYSLNKTLTLQFSNGIYAPQSWTVGINTTFGVLGIVSVLITAVLMWYYLQSPIIRGATPAFLAVILLGCLLLGISIILFPFMPQKVPCQLLAWLLHFSFVYIMAPITGKTWRIYMIFYTARKSLQRFNFTTTRLALFFIVTPSVIVFAYLLAWTLVQTKWTKWEVESNGNNKEYCSLDNIFLTVSLVCGLGILLWLVRLAIGVKDVPKNFNESFWLGASIYTLALIMLFMVPVSVITSVPPEAKQVLGGIASWIALEAVLAFLFWRKYYMIWFHSEEVKKVASPSEQSQMSSSGSGMAGSTISTGDTISTYKTTKSKTGNTLIRVGSNI</sequence>
<dbReference type="InterPro" id="IPR006626">
    <property type="entry name" value="PbH1"/>
</dbReference>
<dbReference type="OMA" id="KQFRIWR"/>
<organism evidence="14 15">
    <name type="scientific">Reticulomyxa filosa</name>
    <dbReference type="NCBI Taxonomy" id="46433"/>
    <lineage>
        <taxon>Eukaryota</taxon>
        <taxon>Sar</taxon>
        <taxon>Rhizaria</taxon>
        <taxon>Retaria</taxon>
        <taxon>Foraminifera</taxon>
        <taxon>Monothalamids</taxon>
        <taxon>Reticulomyxidae</taxon>
        <taxon>Reticulomyxa</taxon>
    </lineage>
</organism>
<dbReference type="AlphaFoldDB" id="X6NBQ5"/>
<comment type="subcellular location">
    <subcellularLocation>
        <location evidence="2">Cell envelope</location>
    </subcellularLocation>
    <subcellularLocation>
        <location evidence="3">Cell outer membrane</location>
    </subcellularLocation>
    <subcellularLocation>
        <location evidence="1">Membrane</location>
        <topology evidence="1">Multi-pass membrane protein</topology>
    </subcellularLocation>
    <subcellularLocation>
        <location evidence="4">Secreted</location>
    </subcellularLocation>
</comment>
<dbReference type="PANTHER" id="PTHR11319">
    <property type="entry name" value="G PROTEIN-COUPLED RECEPTOR-RELATED"/>
    <property type="match status" value="1"/>
</dbReference>
<feature type="transmembrane region" description="Helical" evidence="12">
    <location>
        <begin position="611"/>
        <end position="632"/>
    </location>
</feature>
<feature type="transmembrane region" description="Helical" evidence="12">
    <location>
        <begin position="764"/>
        <end position="783"/>
    </location>
</feature>
<keyword evidence="10" id="KW-0325">Glycoprotein</keyword>
<dbReference type="SMART" id="SM00710">
    <property type="entry name" value="PbH1"/>
    <property type="match status" value="8"/>
</dbReference>
<dbReference type="GO" id="GO:0016020">
    <property type="term" value="C:membrane"/>
    <property type="evidence" value="ECO:0007669"/>
    <property type="project" value="UniProtKB-SubCell"/>
</dbReference>
<dbReference type="GO" id="GO:0004930">
    <property type="term" value="F:G protein-coupled receptor activity"/>
    <property type="evidence" value="ECO:0007669"/>
    <property type="project" value="InterPro"/>
</dbReference>
<dbReference type="NCBIfam" id="TIGR01376">
    <property type="entry name" value="POMP_repeat"/>
    <property type="match status" value="1"/>
</dbReference>
<dbReference type="PROSITE" id="PS50259">
    <property type="entry name" value="G_PROTEIN_RECEP_F3_4"/>
    <property type="match status" value="1"/>
</dbReference>
<evidence type="ECO:0000256" key="12">
    <source>
        <dbReference type="SAM" id="Phobius"/>
    </source>
</evidence>
<dbReference type="Proteomes" id="UP000023152">
    <property type="component" value="Unassembled WGS sequence"/>
</dbReference>
<keyword evidence="11" id="KW-0998">Cell outer membrane</keyword>
<dbReference type="GO" id="GO:0005576">
    <property type="term" value="C:extracellular region"/>
    <property type="evidence" value="ECO:0007669"/>
    <property type="project" value="UniProtKB-SubCell"/>
</dbReference>
<dbReference type="InterPro" id="IPR003368">
    <property type="entry name" value="POMP_repeat"/>
</dbReference>
<dbReference type="InterPro" id="IPR017978">
    <property type="entry name" value="GPCR_3_C"/>
</dbReference>
<evidence type="ECO:0000313" key="15">
    <source>
        <dbReference type="Proteomes" id="UP000023152"/>
    </source>
</evidence>
<dbReference type="SUPFAM" id="SSF51126">
    <property type="entry name" value="Pectin lyase-like"/>
    <property type="match status" value="2"/>
</dbReference>
<dbReference type="InterPro" id="IPR011050">
    <property type="entry name" value="Pectin_lyase_fold/virulence"/>
</dbReference>
<evidence type="ECO:0000313" key="14">
    <source>
        <dbReference type="EMBL" id="ETO23214.1"/>
    </source>
</evidence>
<dbReference type="Pfam" id="PF02415">
    <property type="entry name" value="Chlam_PMP"/>
    <property type="match status" value="1"/>
</dbReference>
<evidence type="ECO:0000256" key="1">
    <source>
        <dbReference type="ARBA" id="ARBA00004141"/>
    </source>
</evidence>
<evidence type="ECO:0000256" key="9">
    <source>
        <dbReference type="ARBA" id="ARBA00023136"/>
    </source>
</evidence>
<keyword evidence="5" id="KW-0964">Secreted</keyword>
<keyword evidence="8 12" id="KW-1133">Transmembrane helix</keyword>
<accession>X6NBQ5</accession>
<dbReference type="PRINTS" id="PR00248">
    <property type="entry name" value="GPCRMGR"/>
</dbReference>
<feature type="transmembrane region" description="Helical" evidence="12">
    <location>
        <begin position="698"/>
        <end position="719"/>
    </location>
</feature>
<evidence type="ECO:0000256" key="7">
    <source>
        <dbReference type="ARBA" id="ARBA00022729"/>
    </source>
</evidence>
<evidence type="ECO:0000256" key="3">
    <source>
        <dbReference type="ARBA" id="ARBA00004442"/>
    </source>
</evidence>